<dbReference type="AlphaFoldDB" id="A0A1N6KKN5"/>
<sequence>MVRGLAAGLLVCAATVLPAFALDTVKPLKSDEFRVRYAYPFELLTEVLKRTTPAYGPYVEEPYTETISVARSHEEALKGDRINIMISDAGHKEFDEDMIPVPFPIDKGLLGYRVALIDSDNQSKIDAVQTLEQLRTLSVGQGSNWGDVRVYEYNHVPVRTAQTYESLFLMLLHGRFDLFPRGVTEAPGEVLAYGPQYPRLVIDRHLLIRYPFAQFFYVSKSEPRLAARIRDGLEQMKKDGSFDAFFNQHFARQLIDLKLPDRTVIELKNPYLPAWVPLSRKDLWFDPNSLR</sequence>
<dbReference type="SUPFAM" id="SSF53850">
    <property type="entry name" value="Periplasmic binding protein-like II"/>
    <property type="match status" value="1"/>
</dbReference>
<evidence type="ECO:0000313" key="3">
    <source>
        <dbReference type="Proteomes" id="UP000184693"/>
    </source>
</evidence>
<dbReference type="EMBL" id="FSRM01000002">
    <property type="protein sequence ID" value="SIO57119.1"/>
    <property type="molecule type" value="Genomic_DNA"/>
</dbReference>
<reference evidence="2 3" key="1">
    <citation type="submission" date="2016-11" db="EMBL/GenBank/DDBJ databases">
        <authorList>
            <person name="Jaros S."/>
            <person name="Januszkiewicz K."/>
            <person name="Wedrychowicz H."/>
        </authorList>
    </citation>
    <scope>NUCLEOTIDE SEQUENCE [LARGE SCALE GENOMIC DNA]</scope>
    <source>
        <strain evidence="2 3">GAS86</strain>
    </source>
</reference>
<name>A0A1N6KKN5_9BURK</name>
<feature type="signal peptide" evidence="1">
    <location>
        <begin position="1"/>
        <end position="21"/>
    </location>
</feature>
<accession>A0A1N6KKN5</accession>
<proteinExistence type="predicted"/>
<protein>
    <submittedName>
        <fullName evidence="2">Amino acid ABC transporter substrate-binding protein, PAAT family</fullName>
    </submittedName>
</protein>
<feature type="chain" id="PRO_5009936940" evidence="1">
    <location>
        <begin position="22"/>
        <end position="291"/>
    </location>
</feature>
<organism evidence="2 3">
    <name type="scientific">Paraburkholderia phenazinium</name>
    <dbReference type="NCBI Taxonomy" id="60549"/>
    <lineage>
        <taxon>Bacteria</taxon>
        <taxon>Pseudomonadati</taxon>
        <taxon>Pseudomonadota</taxon>
        <taxon>Betaproteobacteria</taxon>
        <taxon>Burkholderiales</taxon>
        <taxon>Burkholderiaceae</taxon>
        <taxon>Paraburkholderia</taxon>
    </lineage>
</organism>
<evidence type="ECO:0000256" key="1">
    <source>
        <dbReference type="SAM" id="SignalP"/>
    </source>
</evidence>
<dbReference type="Gene3D" id="3.40.190.10">
    <property type="entry name" value="Periplasmic binding protein-like II"/>
    <property type="match status" value="2"/>
</dbReference>
<gene>
    <name evidence="2" type="ORF">SAMN05444168_7471</name>
</gene>
<keyword evidence="1" id="KW-0732">Signal</keyword>
<dbReference type="Proteomes" id="UP000184693">
    <property type="component" value="Unassembled WGS sequence"/>
</dbReference>
<evidence type="ECO:0000313" key="2">
    <source>
        <dbReference type="EMBL" id="SIO57119.1"/>
    </source>
</evidence>